<dbReference type="HOGENOM" id="CLU_005391_0_1_1"/>
<evidence type="ECO:0000256" key="1">
    <source>
        <dbReference type="ARBA" id="ARBA00009986"/>
    </source>
</evidence>
<dbReference type="InterPro" id="IPR029510">
    <property type="entry name" value="Ald_DH_CS_GLU"/>
</dbReference>
<dbReference type="InterPro" id="IPR016163">
    <property type="entry name" value="Ald_DH_C"/>
</dbReference>
<dbReference type="EMBL" id="DS469676">
    <property type="protein sequence ID" value="EDO36183.1"/>
    <property type="molecule type" value="Genomic_DNA"/>
</dbReference>
<dbReference type="Gene3D" id="3.40.605.10">
    <property type="entry name" value="Aldehyde Dehydrogenase, Chain A, domain 1"/>
    <property type="match status" value="1"/>
</dbReference>
<name>A7SJA5_NEMVE</name>
<dbReference type="InterPro" id="IPR016162">
    <property type="entry name" value="Ald_DH_N"/>
</dbReference>
<accession>A7SJA5</accession>
<evidence type="ECO:0000256" key="4">
    <source>
        <dbReference type="RuleBase" id="RU003345"/>
    </source>
</evidence>
<dbReference type="InterPro" id="IPR016161">
    <property type="entry name" value="Ald_DH/histidinol_DH"/>
</dbReference>
<evidence type="ECO:0000313" key="7">
    <source>
        <dbReference type="Proteomes" id="UP000001593"/>
    </source>
</evidence>
<reference evidence="6 7" key="1">
    <citation type="journal article" date="2007" name="Science">
        <title>Sea anemone genome reveals ancestral eumetazoan gene repertoire and genomic organization.</title>
        <authorList>
            <person name="Putnam N.H."/>
            <person name="Srivastava M."/>
            <person name="Hellsten U."/>
            <person name="Dirks B."/>
            <person name="Chapman J."/>
            <person name="Salamov A."/>
            <person name="Terry A."/>
            <person name="Shapiro H."/>
            <person name="Lindquist E."/>
            <person name="Kapitonov V.V."/>
            <person name="Jurka J."/>
            <person name="Genikhovich G."/>
            <person name="Grigoriev I.V."/>
            <person name="Lucas S.M."/>
            <person name="Steele R.E."/>
            <person name="Finnerty J.R."/>
            <person name="Technau U."/>
            <person name="Martindale M.Q."/>
            <person name="Rokhsar D.S."/>
        </authorList>
    </citation>
    <scope>NUCLEOTIDE SEQUENCE [LARGE SCALE GENOMIC DNA]</scope>
    <source>
        <strain evidence="7">CH2 X CH6</strain>
    </source>
</reference>
<dbReference type="FunFam" id="3.40.309.10:FF:000001">
    <property type="entry name" value="Mitochondrial aldehyde dehydrogenase 2"/>
    <property type="match status" value="1"/>
</dbReference>
<sequence>MAKPDVKYTQLFINNEFVDSVSGKTFPTLNPATEEKICDVSEADKADVDIAVAAAKEAFKLGSVWRTMDASARGHFLYKLADLCERDADYLARLESYDGGKVINEAKIDVQGMISCFRYYAGWADKVTGKTIPADGPFFTYTRHEPVGVVGAITPWNFPLLMEGLKLAPALACGCVVILKPAEQTPLTALYLASLVKEAGFPTGVVNVLPGYGPTAGAAISSHMGIDKISFTGSTEVGRLIQETAAKSNLKRVTLELGGKSPNIVFADADLDWAVEMSCLGLFINQGQCCCAGTRIFVEESIHDEFVRQCVARAKARVVGDPLEEKTVQGPQVDEEQFNKILGLIESGKQQGAKVECGGGRHGNKGYFVEPTVFSGVQDDMRIAKEEIFGPVMQILKFNEINEVIRRANDTTYGLAGAVFSKDIDKALMVAHSIQAGTMWGWASMAFINSVTVKMPTKNS</sequence>
<keyword evidence="2 4" id="KW-0560">Oxidoreductase</keyword>
<dbReference type="InterPro" id="IPR015590">
    <property type="entry name" value="Aldehyde_DH_dom"/>
</dbReference>
<evidence type="ECO:0000313" key="6">
    <source>
        <dbReference type="EMBL" id="EDO36183.1"/>
    </source>
</evidence>
<comment type="similarity">
    <text evidence="1 4">Belongs to the aldehyde dehydrogenase family.</text>
</comment>
<dbReference type="PROSITE" id="PS00070">
    <property type="entry name" value="ALDEHYDE_DEHYDR_CYS"/>
    <property type="match status" value="1"/>
</dbReference>
<dbReference type="eggNOG" id="KOG2450">
    <property type="taxonomic scope" value="Eukaryota"/>
</dbReference>
<dbReference type="OMA" id="VRHVMIK"/>
<dbReference type="PhylomeDB" id="A7SJA5"/>
<dbReference type="PROSITE" id="PS00687">
    <property type="entry name" value="ALDEHYDE_DEHYDR_GLU"/>
    <property type="match status" value="1"/>
</dbReference>
<keyword evidence="7" id="KW-1185">Reference proteome</keyword>
<dbReference type="SUPFAM" id="SSF53720">
    <property type="entry name" value="ALDH-like"/>
    <property type="match status" value="1"/>
</dbReference>
<dbReference type="Proteomes" id="UP000001593">
    <property type="component" value="Unassembled WGS sequence"/>
</dbReference>
<organism evidence="6 7">
    <name type="scientific">Nematostella vectensis</name>
    <name type="common">Starlet sea anemone</name>
    <dbReference type="NCBI Taxonomy" id="45351"/>
    <lineage>
        <taxon>Eukaryota</taxon>
        <taxon>Metazoa</taxon>
        <taxon>Cnidaria</taxon>
        <taxon>Anthozoa</taxon>
        <taxon>Hexacorallia</taxon>
        <taxon>Actiniaria</taxon>
        <taxon>Edwardsiidae</taxon>
        <taxon>Nematostella</taxon>
    </lineage>
</organism>
<feature type="active site" evidence="3">
    <location>
        <position position="256"/>
    </location>
</feature>
<evidence type="ECO:0000256" key="3">
    <source>
        <dbReference type="PROSITE-ProRule" id="PRU10007"/>
    </source>
</evidence>
<dbReference type="PANTHER" id="PTHR11699">
    <property type="entry name" value="ALDEHYDE DEHYDROGENASE-RELATED"/>
    <property type="match status" value="1"/>
</dbReference>
<proteinExistence type="inferred from homology"/>
<gene>
    <name evidence="6" type="ORF">NEMVEDRAFT_v1g245626</name>
</gene>
<dbReference type="STRING" id="45351.A7SJA5"/>
<evidence type="ECO:0000256" key="2">
    <source>
        <dbReference type="ARBA" id="ARBA00023002"/>
    </source>
</evidence>
<dbReference type="InParanoid" id="A7SJA5"/>
<protein>
    <recommendedName>
        <fullName evidence="5">Aldehyde dehydrogenase domain-containing protein</fullName>
    </recommendedName>
</protein>
<dbReference type="AlphaFoldDB" id="A7SJA5"/>
<dbReference type="InterPro" id="IPR016160">
    <property type="entry name" value="Ald_DH_CS_CYS"/>
</dbReference>
<dbReference type="Pfam" id="PF00171">
    <property type="entry name" value="Aldedh"/>
    <property type="match status" value="1"/>
</dbReference>
<dbReference type="FunFam" id="3.40.605.10:FF:000050">
    <property type="entry name" value="Aldehyde dehydrogenase, mitochondrial"/>
    <property type="match status" value="1"/>
</dbReference>
<dbReference type="GO" id="GO:0004029">
    <property type="term" value="F:aldehyde dehydrogenase (NAD+) activity"/>
    <property type="evidence" value="ECO:0000318"/>
    <property type="project" value="GO_Central"/>
</dbReference>
<evidence type="ECO:0000259" key="5">
    <source>
        <dbReference type="Pfam" id="PF00171"/>
    </source>
</evidence>
<dbReference type="Gene3D" id="3.40.309.10">
    <property type="entry name" value="Aldehyde Dehydrogenase, Chain A, domain 2"/>
    <property type="match status" value="1"/>
</dbReference>
<feature type="domain" description="Aldehyde dehydrogenase" evidence="5">
    <location>
        <begin position="17"/>
        <end position="444"/>
    </location>
</feature>